<dbReference type="RefSeq" id="WP_157898269.1">
    <property type="nucleotide sequence ID" value="NZ_CP021431.1"/>
</dbReference>
<evidence type="ECO:0000313" key="2">
    <source>
        <dbReference type="Proteomes" id="UP000195273"/>
    </source>
</evidence>
<organism evidence="1 2">
    <name type="scientific">Yoonia vestfoldensis</name>
    <dbReference type="NCBI Taxonomy" id="245188"/>
    <lineage>
        <taxon>Bacteria</taxon>
        <taxon>Pseudomonadati</taxon>
        <taxon>Pseudomonadota</taxon>
        <taxon>Alphaproteobacteria</taxon>
        <taxon>Rhodobacterales</taxon>
        <taxon>Paracoccaceae</taxon>
        <taxon>Yoonia</taxon>
    </lineage>
</organism>
<evidence type="ECO:0000313" key="1">
    <source>
        <dbReference type="EMBL" id="ARU02787.1"/>
    </source>
</evidence>
<protein>
    <submittedName>
        <fullName evidence="1">Uncharacterized protein</fullName>
    </submittedName>
</protein>
<reference evidence="1 2" key="1">
    <citation type="submission" date="2017-05" db="EMBL/GenBank/DDBJ databases">
        <title>Genome Sequence of Loktanella vestfoldensis Strain SMR4r Isolated from a Culture of the Diatom Skeletonema marinoi.</title>
        <authorList>
            <person name="Topel M."/>
            <person name="Pinder M.I.M."/>
            <person name="Johansson O.N."/>
            <person name="Kourtchenko O."/>
            <person name="Godhe A."/>
            <person name="Clarke A.K."/>
        </authorList>
    </citation>
    <scope>NUCLEOTIDE SEQUENCE [LARGE SCALE GENOMIC DNA]</scope>
    <source>
        <strain evidence="1 2">SMR4r</strain>
    </source>
</reference>
<gene>
    <name evidence="1" type="ORF">LOKVESSMR4R_03518</name>
</gene>
<dbReference type="KEGG" id="lvs:LOKVESSMR4R_03518"/>
<accession>A0A1Y0EGM3</accession>
<dbReference type="EMBL" id="CP021431">
    <property type="protein sequence ID" value="ARU02787.1"/>
    <property type="molecule type" value="Genomic_DNA"/>
</dbReference>
<dbReference type="Proteomes" id="UP000195273">
    <property type="component" value="Chromosome"/>
</dbReference>
<dbReference type="OrthoDB" id="7596693at2"/>
<dbReference type="AlphaFoldDB" id="A0A1Y0EGM3"/>
<proteinExistence type="predicted"/>
<keyword evidence="2" id="KW-1185">Reference proteome</keyword>
<sequence length="274" mass="31967">MTDTSTADEANRYKVGRRFFVYAPPLKGVRPSKRKPPNPPYKGAPAWKCSVYYYWWEYLRRHDGYRQCCMRGGKGKYAKLYGDFGNVHAHDDFWQWWSKEAHSELFCEPTARQIRVLDENSRFEPTLSNDTLTLELPLEVRTAYLITRIRSVLKQYEAQAKAAKRISRARYPVATKPVLTSLHQHLTVYDAYRANPKLKLYELYDLIHADAGLYVSESVEGETVAASKKLLLPYDYILRTIKQRKANLVRRHIRIAEQYIDAVGQGKFPLRKGR</sequence>
<name>A0A1Y0EGM3_9RHOB</name>